<evidence type="ECO:0000313" key="5">
    <source>
        <dbReference type="EMBL" id="MFC5152429.1"/>
    </source>
</evidence>
<dbReference type="InterPro" id="IPR002480">
    <property type="entry name" value="DAHP_synth_2"/>
</dbReference>
<evidence type="ECO:0000256" key="3">
    <source>
        <dbReference type="RuleBase" id="RU363071"/>
    </source>
</evidence>
<keyword evidence="3" id="KW-0057">Aromatic amino acid biosynthesis</keyword>
<proteinExistence type="inferred from homology"/>
<dbReference type="PANTHER" id="PTHR21337:SF0">
    <property type="entry name" value="PHOSPHO-2-DEHYDRO-3-DEOXYHEPTONATE ALDOLASE"/>
    <property type="match status" value="1"/>
</dbReference>
<keyword evidence="6" id="KW-1185">Reference proteome</keyword>
<evidence type="ECO:0000256" key="1">
    <source>
        <dbReference type="ARBA" id="ARBA00008911"/>
    </source>
</evidence>
<dbReference type="Proteomes" id="UP001596160">
    <property type="component" value="Unassembled WGS sequence"/>
</dbReference>
<dbReference type="InterPro" id="IPR013785">
    <property type="entry name" value="Aldolase_TIM"/>
</dbReference>
<name>A0ABW0AL60_9ACTN</name>
<dbReference type="EMBL" id="JBHSKP010000006">
    <property type="protein sequence ID" value="MFC5152429.1"/>
    <property type="molecule type" value="Genomic_DNA"/>
</dbReference>
<feature type="region of interest" description="Disordered" evidence="4">
    <location>
        <begin position="1"/>
        <end position="24"/>
    </location>
</feature>
<comment type="pathway">
    <text evidence="3">Metabolic intermediate biosynthesis; chorismate biosynthesis; chorismate from D-erythrose 4-phosphate and phosphoenolpyruvate: step 1/7.</text>
</comment>
<dbReference type="Pfam" id="PF01474">
    <property type="entry name" value="DAHP_synth_2"/>
    <property type="match status" value="2"/>
</dbReference>
<keyword evidence="2 3" id="KW-0808">Transferase</keyword>
<comment type="catalytic activity">
    <reaction evidence="3">
        <text>D-erythrose 4-phosphate + phosphoenolpyruvate + H2O = 7-phospho-2-dehydro-3-deoxy-D-arabino-heptonate + phosphate</text>
        <dbReference type="Rhea" id="RHEA:14717"/>
        <dbReference type="ChEBI" id="CHEBI:15377"/>
        <dbReference type="ChEBI" id="CHEBI:16897"/>
        <dbReference type="ChEBI" id="CHEBI:43474"/>
        <dbReference type="ChEBI" id="CHEBI:58394"/>
        <dbReference type="ChEBI" id="CHEBI:58702"/>
        <dbReference type="EC" id="2.5.1.54"/>
    </reaction>
</comment>
<evidence type="ECO:0000313" key="6">
    <source>
        <dbReference type="Proteomes" id="UP001596160"/>
    </source>
</evidence>
<gene>
    <name evidence="5" type="ORF">ACFPRH_11850</name>
</gene>
<dbReference type="RefSeq" id="WP_344478298.1">
    <property type="nucleotide sequence ID" value="NZ_BAAASB010000009.1"/>
</dbReference>
<sequence>MKTPYPDTASRAPAPQQPHWPDQAAAHRVRERLARLPRLVQPEEIRLLHGRLTAVAAGEAHVVQAGDCAEDIAESTAGAVTAKVGLLDLLAGAMTLRTRRPTVRVGRMAGQYAKPRSSPVEWVNGVELPVFRGQLVNTPAPDPRGRRPDPRRMLVGHRAARRTLAHLGWGRPDAWPYDPAPPWTSHEALLLDYETPQVRHADGVRWLTSTHWPWIGARTRDPDGAHVALLASVANPVAVKVGPDLGPDEALALCRRLDPHRTPGRLTFVSRMGAGRVLSRLPPLVRAVRAAGYPVVWLCDPMHGNTVRAPSGAKTRCVETVVRELAEFREAVALAGGTAGGTHLEATPDDIAECVWADGELPGTGSAYRTLCDPRLNPAQAMAVVDSW</sequence>
<comment type="similarity">
    <text evidence="1 3">Belongs to the class-II DAHP synthase family.</text>
</comment>
<evidence type="ECO:0000256" key="4">
    <source>
        <dbReference type="SAM" id="MobiDB-lite"/>
    </source>
</evidence>
<evidence type="ECO:0000256" key="2">
    <source>
        <dbReference type="ARBA" id="ARBA00022679"/>
    </source>
</evidence>
<keyword evidence="3" id="KW-0028">Amino-acid biosynthesis</keyword>
<dbReference type="PANTHER" id="PTHR21337">
    <property type="entry name" value="PHOSPHO-2-DEHYDRO-3-DEOXYHEPTONATE ALDOLASE 1, 2"/>
    <property type="match status" value="1"/>
</dbReference>
<protein>
    <recommendedName>
        <fullName evidence="3">Phospho-2-dehydro-3-deoxyheptonate aldolase</fullName>
        <ecNumber evidence="3">2.5.1.54</ecNumber>
    </recommendedName>
</protein>
<dbReference type="Gene3D" id="3.20.20.70">
    <property type="entry name" value="Aldolase class I"/>
    <property type="match status" value="1"/>
</dbReference>
<comment type="caution">
    <text evidence="5">The sequence shown here is derived from an EMBL/GenBank/DDBJ whole genome shotgun (WGS) entry which is preliminary data.</text>
</comment>
<accession>A0ABW0AL60</accession>
<dbReference type="GO" id="GO:0003849">
    <property type="term" value="F:3-deoxy-7-phosphoheptulonate synthase activity"/>
    <property type="evidence" value="ECO:0007669"/>
    <property type="project" value="UniProtKB-EC"/>
</dbReference>
<reference evidence="6" key="1">
    <citation type="journal article" date="2019" name="Int. J. Syst. Evol. Microbiol.">
        <title>The Global Catalogue of Microorganisms (GCM) 10K type strain sequencing project: providing services to taxonomists for standard genome sequencing and annotation.</title>
        <authorList>
            <consortium name="The Broad Institute Genomics Platform"/>
            <consortium name="The Broad Institute Genome Sequencing Center for Infectious Disease"/>
            <person name="Wu L."/>
            <person name="Ma J."/>
        </authorList>
    </citation>
    <scope>NUCLEOTIDE SEQUENCE [LARGE SCALE GENOMIC DNA]</scope>
    <source>
        <strain evidence="6">PCU 266</strain>
    </source>
</reference>
<dbReference type="SUPFAM" id="SSF51569">
    <property type="entry name" value="Aldolase"/>
    <property type="match status" value="1"/>
</dbReference>
<organism evidence="5 6">
    <name type="scientific">Streptomyces amakusaensis</name>
    <dbReference type="NCBI Taxonomy" id="67271"/>
    <lineage>
        <taxon>Bacteria</taxon>
        <taxon>Bacillati</taxon>
        <taxon>Actinomycetota</taxon>
        <taxon>Actinomycetes</taxon>
        <taxon>Kitasatosporales</taxon>
        <taxon>Streptomycetaceae</taxon>
        <taxon>Streptomyces</taxon>
    </lineage>
</organism>
<dbReference type="EC" id="2.5.1.54" evidence="3"/>